<dbReference type="GO" id="GO:0003677">
    <property type="term" value="F:DNA binding"/>
    <property type="evidence" value="ECO:0007669"/>
    <property type="project" value="UniProtKB-KW"/>
</dbReference>
<dbReference type="SUPFAM" id="SSF82607">
    <property type="entry name" value="YbaB-like"/>
    <property type="match status" value="1"/>
</dbReference>
<organism evidence="2 3">
    <name type="scientific">Nocardia amikacinitolerans</name>
    <dbReference type="NCBI Taxonomy" id="756689"/>
    <lineage>
        <taxon>Bacteria</taxon>
        <taxon>Bacillati</taxon>
        <taxon>Actinomycetota</taxon>
        <taxon>Actinomycetes</taxon>
        <taxon>Mycobacteriales</taxon>
        <taxon>Nocardiaceae</taxon>
        <taxon>Nocardia</taxon>
    </lineage>
</organism>
<evidence type="ECO:0000313" key="2">
    <source>
        <dbReference type="EMBL" id="SNY80416.1"/>
    </source>
</evidence>
<proteinExistence type="predicted"/>
<accession>A0A285L9X5</accession>
<dbReference type="InterPro" id="IPR004401">
    <property type="entry name" value="YbaB/EbfC"/>
</dbReference>
<keyword evidence="3" id="KW-1185">Reference proteome</keyword>
<protein>
    <submittedName>
        <fullName evidence="2">YbaB/EbfC DNA-binding family protein</fullName>
    </submittedName>
</protein>
<dbReference type="RefSeq" id="WP_245910114.1">
    <property type="nucleotide sequence ID" value="NZ_JAMTCV010000001.1"/>
</dbReference>
<name>A0A285L9X5_9NOCA</name>
<feature type="compositionally biased region" description="Pro residues" evidence="1">
    <location>
        <begin position="145"/>
        <end position="156"/>
    </location>
</feature>
<dbReference type="EMBL" id="OBEG01000002">
    <property type="protein sequence ID" value="SNY80416.1"/>
    <property type="molecule type" value="Genomic_DNA"/>
</dbReference>
<dbReference type="Gene3D" id="3.30.1310.10">
    <property type="entry name" value="Nucleoid-associated protein YbaB-like domain"/>
    <property type="match status" value="1"/>
</dbReference>
<feature type="compositionally biased region" description="Polar residues" evidence="1">
    <location>
        <begin position="164"/>
        <end position="174"/>
    </location>
</feature>
<evidence type="ECO:0000313" key="3">
    <source>
        <dbReference type="Proteomes" id="UP000219565"/>
    </source>
</evidence>
<feature type="region of interest" description="Disordered" evidence="1">
    <location>
        <begin position="120"/>
        <end position="208"/>
    </location>
</feature>
<dbReference type="Proteomes" id="UP000219565">
    <property type="component" value="Unassembled WGS sequence"/>
</dbReference>
<dbReference type="Pfam" id="PF02575">
    <property type="entry name" value="YbaB_DNA_bd"/>
    <property type="match status" value="1"/>
</dbReference>
<sequence>MVGFDPSRAAEDLAQYATDLEQKARRYGELQERMAVVSASASSSDGRVSVTVDSTGVPTAIDLGPGVRSIDPAALSAEILSCMRKAQVKLRAEVADVVRATVGNDSAGESIIAALDERFPDPEPADEYIPPQPTYAPPTAAQFIPPQPVTPPPPHVSDPVPSSGYTSGWPTESPTARPRTRKPDRDQIVTPDEPDDEDEYFNKKSWLV</sequence>
<dbReference type="InterPro" id="IPR036894">
    <property type="entry name" value="YbaB-like_sf"/>
</dbReference>
<dbReference type="AlphaFoldDB" id="A0A285L9X5"/>
<gene>
    <name evidence="2" type="ORF">SAMN04244553_1980</name>
</gene>
<keyword evidence="2" id="KW-0238">DNA-binding</keyword>
<evidence type="ECO:0000256" key="1">
    <source>
        <dbReference type="SAM" id="MobiDB-lite"/>
    </source>
</evidence>
<reference evidence="2 3" key="1">
    <citation type="submission" date="2017-09" db="EMBL/GenBank/DDBJ databases">
        <authorList>
            <person name="Ehlers B."/>
            <person name="Leendertz F.H."/>
        </authorList>
    </citation>
    <scope>NUCLEOTIDE SEQUENCE [LARGE SCALE GENOMIC DNA]</scope>
    <source>
        <strain evidence="2 3">DSM 45537</strain>
    </source>
</reference>